<keyword evidence="2" id="KW-1185">Reference proteome</keyword>
<dbReference type="EMBL" id="BEXA01000001">
    <property type="protein sequence ID" value="GAY72537.1"/>
    <property type="molecule type" value="Genomic_DNA"/>
</dbReference>
<sequence length="52" mass="6613">MFDRDWRDMSHEERSELKREFRQRAKDMNFGPFGHHNFHHHGFDHRGHHDWD</sequence>
<organism evidence="1 2">
    <name type="scientific">Lentilactobacillus kosonis</name>
    <dbReference type="NCBI Taxonomy" id="2810561"/>
    <lineage>
        <taxon>Bacteria</taxon>
        <taxon>Bacillati</taxon>
        <taxon>Bacillota</taxon>
        <taxon>Bacilli</taxon>
        <taxon>Lactobacillales</taxon>
        <taxon>Lactobacillaceae</taxon>
        <taxon>Lentilactobacillus</taxon>
    </lineage>
</organism>
<comment type="caution">
    <text evidence="1">The sequence shown here is derived from an EMBL/GenBank/DDBJ whole genome shotgun (WGS) entry which is preliminary data.</text>
</comment>
<evidence type="ECO:0000313" key="2">
    <source>
        <dbReference type="Proteomes" id="UP000286974"/>
    </source>
</evidence>
<gene>
    <name evidence="1" type="ORF">NBRC111893_683</name>
</gene>
<proteinExistence type="predicted"/>
<evidence type="ECO:0000313" key="1">
    <source>
        <dbReference type="EMBL" id="GAY72537.1"/>
    </source>
</evidence>
<dbReference type="AlphaFoldDB" id="A0A401FJN0"/>
<reference evidence="1 2" key="1">
    <citation type="submission" date="2017-11" db="EMBL/GenBank/DDBJ databases">
        <title>Draft Genome Sequence of Lactobacillus curieae NBRC 111893 isolated from Koso, a Japanese sugar-Vegetable Fermented Beverage.</title>
        <authorList>
            <person name="Chiou T.Y."/>
            <person name="Oshima K."/>
            <person name="Suda W."/>
            <person name="Hattori M."/>
            <person name="Takahashi T."/>
        </authorList>
    </citation>
    <scope>NUCLEOTIDE SEQUENCE [LARGE SCALE GENOMIC DNA]</scope>
    <source>
        <strain evidence="1 2">NBRC111893</strain>
    </source>
</reference>
<dbReference type="RefSeq" id="WP_160114434.1">
    <property type="nucleotide sequence ID" value="NZ_BEXA01000001.1"/>
</dbReference>
<protein>
    <submittedName>
        <fullName evidence="1">Uncharacterized protein</fullName>
    </submittedName>
</protein>
<name>A0A401FJN0_9LACO</name>
<accession>A0A401FJN0</accession>
<dbReference type="Proteomes" id="UP000286974">
    <property type="component" value="Unassembled WGS sequence"/>
</dbReference>